<dbReference type="SUPFAM" id="SSF51905">
    <property type="entry name" value="FAD/NAD(P)-binding domain"/>
    <property type="match status" value="1"/>
</dbReference>
<evidence type="ECO:0000313" key="2">
    <source>
        <dbReference type="EMBL" id="NYF78615.1"/>
    </source>
</evidence>
<evidence type="ECO:0000313" key="3">
    <source>
        <dbReference type="Proteomes" id="UP000589520"/>
    </source>
</evidence>
<proteinExistence type="predicted"/>
<comment type="caution">
    <text evidence="2">The sequence shown here is derived from an EMBL/GenBank/DDBJ whole genome shotgun (WGS) entry which is preliminary data.</text>
</comment>
<dbReference type="Proteomes" id="UP000589520">
    <property type="component" value="Unassembled WGS sequence"/>
</dbReference>
<dbReference type="InterPro" id="IPR050464">
    <property type="entry name" value="Zeta_carotene_desat/Oxidored"/>
</dbReference>
<keyword evidence="3" id="KW-1185">Reference proteome</keyword>
<feature type="domain" description="Amine oxidase" evidence="1">
    <location>
        <begin position="11"/>
        <end position="410"/>
    </location>
</feature>
<name>A0A7Y9PF98_9BACT</name>
<organism evidence="2 3">
    <name type="scientific">Granulicella arctica</name>
    <dbReference type="NCBI Taxonomy" id="940613"/>
    <lineage>
        <taxon>Bacteria</taxon>
        <taxon>Pseudomonadati</taxon>
        <taxon>Acidobacteriota</taxon>
        <taxon>Terriglobia</taxon>
        <taxon>Terriglobales</taxon>
        <taxon>Acidobacteriaceae</taxon>
        <taxon>Granulicella</taxon>
    </lineage>
</organism>
<dbReference type="RefSeq" id="WP_179488162.1">
    <property type="nucleotide sequence ID" value="NZ_JACCCW010000001.1"/>
</dbReference>
<dbReference type="InterPro" id="IPR002937">
    <property type="entry name" value="Amino_oxidase"/>
</dbReference>
<sequence>MSTIAVIGSGISGMSVAWLLSRGGHQVWLYEREARLGGHTHTHAVETSKGIRPIDTGFIVHNDRTYPNLVRLLRQLGVERQKSNMSFGVRCDRTRTEYSSRGLRGFFADKKNLLRPSHYKLFREMVRFNRRSTELIERGEQLDMTLREYLQRENFSAALRDLYLYPMACSVWSTSMDRIDEFPAMTLLRFFYNHGFLTVNKHPQWYVVKGGSSRYIKPLTAPYSERVVLGAKISKVSAFDQGTTVHFADGATTHFDEVVFACHAPQALALIDNPTQEESNILGAMTTTPNRTVLHTDSRLLPRRKDARASWNYHRTTQTTAPTLTYDMNRLQSLDTAEKFCVTLNQVNAVRRESVVKDLQYAHPLYTMDAVRAQGQWAEISGRRHLHFCGAYWFYGFHEDGLNSAIRVAKSLGVEW</sequence>
<dbReference type="Gene3D" id="3.50.50.60">
    <property type="entry name" value="FAD/NAD(P)-binding domain"/>
    <property type="match status" value="1"/>
</dbReference>
<dbReference type="GO" id="GO:0016491">
    <property type="term" value="F:oxidoreductase activity"/>
    <property type="evidence" value="ECO:0007669"/>
    <property type="project" value="InterPro"/>
</dbReference>
<dbReference type="PANTHER" id="PTHR42923">
    <property type="entry name" value="PROTOPORPHYRINOGEN OXIDASE"/>
    <property type="match status" value="1"/>
</dbReference>
<protein>
    <submittedName>
        <fullName evidence="2">Putative NAD/FAD-binding protein</fullName>
    </submittedName>
</protein>
<dbReference type="PANTHER" id="PTHR42923:SF17">
    <property type="entry name" value="AMINE OXIDASE DOMAIN-CONTAINING PROTEIN"/>
    <property type="match status" value="1"/>
</dbReference>
<dbReference type="Pfam" id="PF01593">
    <property type="entry name" value="Amino_oxidase"/>
    <property type="match status" value="1"/>
</dbReference>
<dbReference type="AlphaFoldDB" id="A0A7Y9PF98"/>
<gene>
    <name evidence="2" type="ORF">HDF17_000902</name>
</gene>
<evidence type="ECO:0000259" key="1">
    <source>
        <dbReference type="Pfam" id="PF01593"/>
    </source>
</evidence>
<dbReference type="EMBL" id="JACCCW010000001">
    <property type="protein sequence ID" value="NYF78615.1"/>
    <property type="molecule type" value="Genomic_DNA"/>
</dbReference>
<reference evidence="2 3" key="1">
    <citation type="submission" date="2020-07" db="EMBL/GenBank/DDBJ databases">
        <title>Genomic Encyclopedia of Type Strains, Phase IV (KMG-V): Genome sequencing to study the core and pangenomes of soil and plant-associated prokaryotes.</title>
        <authorList>
            <person name="Whitman W."/>
        </authorList>
    </citation>
    <scope>NUCLEOTIDE SEQUENCE [LARGE SCALE GENOMIC DNA]</scope>
    <source>
        <strain evidence="2 3">X4EP2</strain>
    </source>
</reference>
<dbReference type="InterPro" id="IPR036188">
    <property type="entry name" value="FAD/NAD-bd_sf"/>
</dbReference>
<accession>A0A7Y9PF98</accession>